<dbReference type="Pfam" id="PF12796">
    <property type="entry name" value="Ank_2"/>
    <property type="match status" value="2"/>
</dbReference>
<dbReference type="PROSITE" id="PS50088">
    <property type="entry name" value="ANK_REPEAT"/>
    <property type="match status" value="2"/>
</dbReference>
<evidence type="ECO:0000256" key="2">
    <source>
        <dbReference type="PROSITE-ProRule" id="PRU00023"/>
    </source>
</evidence>
<dbReference type="SUPFAM" id="SSF48403">
    <property type="entry name" value="Ankyrin repeat"/>
    <property type="match status" value="2"/>
</dbReference>
<sequence>MIHDQKPSTLRLTANHYNSTVNYTIYYPDILHQDMAVDIESQATPGMESSYEERAEYRKNKDIKAVYGLNLQNGDDGTRAELLQKLYNSTFYHAKNRHPEPVEGTYQWFIDHPNFQNWRDDKTSGLLYVTGEPGSGKSVLSRFLADQVLRSISSCYFFFQAEAKEQNTAEAALRCILRQILEQRPQLLSDDISRQFEEDGDKIRCSVRRLWRILVSAAENNRPGPIICILDGLDECQPEGRQQLLTTMNDSFGQIHTGARLKVLITTRTLGHTKPTARFPVLHLGDGDNLVYEGLTSDIDLVVRHRVTELKKIVNLTEAEVQDLRKRIAQNPKPTHLWVFLVFKYLGMCSNKSPDKFTKQNKHLPTTLNGTYDKILSQSSDPAKARKLLHIIVAATRPLTLTEMAVAVAIEDSHSSQSELEIELEDHFRNTLEELCGPLVCVIDNKVHLFHHTVREFLDSSAQMNSTYNDLYKRSDTLLGRICAQYLFFTDVVDYFQNPYANIERLRIKPLDCLSENYPFLSYAWENWAVHLRQVDDEDDASIPHMLQLCSPNRLSTLVWLRRKWCERELKPEDLTPLIIASYLGLPVVTQSLLKSTTIDPNTRDGIFGRSALSWAAAGGFDAVVKAFIDTQKAAKRRSFVERLFSTGGIDLDSKSKPRQRGIDSGRPRTALAWAVRLGHERVVKQLLATNRVKVDDKMLWDATRGGHEGVVKMLLETDQIKIDAKDFFKRTALTWAVQCGHEGLTRYLIATGEFCIDTRDSAGRTALTYAARSGEDQLVEQLLATGKVDVDAKDNISRTPLSYAAEMGHDLCVGLLLAAGNPDVNARGERGETPLFHAVSQGRVRVVRLLLATGKVDMDTEDYMGRTPIDMGLIRGHEECVDLLEEAKAVPTDVAVTGFL</sequence>
<dbReference type="Proteomes" id="UP000554235">
    <property type="component" value="Unassembled WGS sequence"/>
</dbReference>
<dbReference type="SMART" id="SM00248">
    <property type="entry name" value="ANK"/>
    <property type="match status" value="8"/>
</dbReference>
<feature type="repeat" description="ANK" evidence="2">
    <location>
        <begin position="763"/>
        <end position="796"/>
    </location>
</feature>
<evidence type="ECO:0000313" key="5">
    <source>
        <dbReference type="EMBL" id="KAF4467364.1"/>
    </source>
</evidence>
<dbReference type="InterPro" id="IPR002110">
    <property type="entry name" value="Ankyrin_rpt"/>
</dbReference>
<dbReference type="InterPro" id="IPR027417">
    <property type="entry name" value="P-loop_NTPase"/>
</dbReference>
<keyword evidence="6" id="KW-1185">Reference proteome</keyword>
<dbReference type="InterPro" id="IPR036770">
    <property type="entry name" value="Ankyrin_rpt-contain_sf"/>
</dbReference>
<feature type="domain" description="GPI inositol-deacylase winged helix" evidence="3">
    <location>
        <begin position="378"/>
        <end position="461"/>
    </location>
</feature>
<dbReference type="InterPro" id="IPR054471">
    <property type="entry name" value="GPIID_WHD"/>
</dbReference>
<protein>
    <submittedName>
        <fullName evidence="5">Ankyrin</fullName>
    </submittedName>
</protein>
<feature type="repeat" description="ANK" evidence="2">
    <location>
        <begin position="831"/>
        <end position="855"/>
    </location>
</feature>
<dbReference type="OrthoDB" id="426293at2759"/>
<dbReference type="AlphaFoldDB" id="A0A8H4LH30"/>
<evidence type="ECO:0000256" key="1">
    <source>
        <dbReference type="ARBA" id="ARBA00022737"/>
    </source>
</evidence>
<evidence type="ECO:0000313" key="6">
    <source>
        <dbReference type="Proteomes" id="UP000554235"/>
    </source>
</evidence>
<feature type="domain" description="Nephrocystin 3-like N-terminal" evidence="4">
    <location>
        <begin position="104"/>
        <end position="268"/>
    </location>
</feature>
<dbReference type="SUPFAM" id="SSF52540">
    <property type="entry name" value="P-loop containing nucleoside triphosphate hydrolases"/>
    <property type="match status" value="1"/>
</dbReference>
<dbReference type="Pfam" id="PF22939">
    <property type="entry name" value="WHD_GPIID"/>
    <property type="match status" value="1"/>
</dbReference>
<name>A0A8H4LH30_9HYPO</name>
<keyword evidence="2" id="KW-0040">ANK repeat</keyword>
<dbReference type="PANTHER" id="PTHR10039">
    <property type="entry name" value="AMELOGENIN"/>
    <property type="match status" value="1"/>
</dbReference>
<evidence type="ECO:0000259" key="4">
    <source>
        <dbReference type="Pfam" id="PF24883"/>
    </source>
</evidence>
<dbReference type="Gene3D" id="1.25.40.20">
    <property type="entry name" value="Ankyrin repeat-containing domain"/>
    <property type="match status" value="2"/>
</dbReference>
<gene>
    <name evidence="5" type="ORF">FALBO_5762</name>
</gene>
<dbReference type="PROSITE" id="PS50297">
    <property type="entry name" value="ANK_REP_REGION"/>
    <property type="match status" value="2"/>
</dbReference>
<dbReference type="InterPro" id="IPR056884">
    <property type="entry name" value="NPHP3-like_N"/>
</dbReference>
<accession>A0A8H4LH30</accession>
<dbReference type="Pfam" id="PF24883">
    <property type="entry name" value="NPHP3_N"/>
    <property type="match status" value="1"/>
</dbReference>
<proteinExistence type="predicted"/>
<dbReference type="EMBL" id="JAADYS010000759">
    <property type="protein sequence ID" value="KAF4467364.1"/>
    <property type="molecule type" value="Genomic_DNA"/>
</dbReference>
<evidence type="ECO:0000259" key="3">
    <source>
        <dbReference type="Pfam" id="PF22939"/>
    </source>
</evidence>
<dbReference type="Gene3D" id="3.40.50.300">
    <property type="entry name" value="P-loop containing nucleotide triphosphate hydrolases"/>
    <property type="match status" value="1"/>
</dbReference>
<organism evidence="5 6">
    <name type="scientific">Fusarium albosuccineum</name>
    <dbReference type="NCBI Taxonomy" id="1237068"/>
    <lineage>
        <taxon>Eukaryota</taxon>
        <taxon>Fungi</taxon>
        <taxon>Dikarya</taxon>
        <taxon>Ascomycota</taxon>
        <taxon>Pezizomycotina</taxon>
        <taxon>Sordariomycetes</taxon>
        <taxon>Hypocreomycetidae</taxon>
        <taxon>Hypocreales</taxon>
        <taxon>Nectriaceae</taxon>
        <taxon>Fusarium</taxon>
        <taxon>Fusarium decemcellulare species complex</taxon>
    </lineage>
</organism>
<comment type="caution">
    <text evidence="5">The sequence shown here is derived from an EMBL/GenBank/DDBJ whole genome shotgun (WGS) entry which is preliminary data.</text>
</comment>
<reference evidence="5 6" key="1">
    <citation type="submission" date="2020-01" db="EMBL/GenBank/DDBJ databases">
        <title>Identification and distribution of gene clusters putatively required for synthesis of sphingolipid metabolism inhibitors in phylogenetically diverse species of the filamentous fungus Fusarium.</title>
        <authorList>
            <person name="Kim H.-S."/>
            <person name="Busman M."/>
            <person name="Brown D.W."/>
            <person name="Divon H."/>
            <person name="Uhlig S."/>
            <person name="Proctor R.H."/>
        </authorList>
    </citation>
    <scope>NUCLEOTIDE SEQUENCE [LARGE SCALE GENOMIC DNA]</scope>
    <source>
        <strain evidence="5 6">NRRL 20459</strain>
    </source>
</reference>
<keyword evidence="1" id="KW-0677">Repeat</keyword>